<dbReference type="PANTHER" id="PTHR38342:SF2">
    <property type="entry name" value="INNER MEMBRANE OR EXPORTED"/>
    <property type="match status" value="1"/>
</dbReference>
<dbReference type="RefSeq" id="WP_224313139.1">
    <property type="nucleotide sequence ID" value="NZ_JAIRBM010000007.1"/>
</dbReference>
<dbReference type="EMBL" id="JAIRBM010000007">
    <property type="protein sequence ID" value="MBZ6076813.1"/>
    <property type="molecule type" value="Genomic_DNA"/>
</dbReference>
<gene>
    <name evidence="2" type="ORF">K9B37_11050</name>
</gene>
<dbReference type="SUPFAM" id="SSF103247">
    <property type="entry name" value="TT1751-like"/>
    <property type="match status" value="1"/>
</dbReference>
<protein>
    <submittedName>
        <fullName evidence="2">DUF302 domain-containing protein</fullName>
    </submittedName>
</protein>
<name>A0ABS7VMP3_9HYPH</name>
<dbReference type="Proteomes" id="UP000704176">
    <property type="component" value="Unassembled WGS sequence"/>
</dbReference>
<dbReference type="CDD" id="cd14797">
    <property type="entry name" value="DUF302"/>
    <property type="match status" value="1"/>
</dbReference>
<evidence type="ECO:0000313" key="2">
    <source>
        <dbReference type="EMBL" id="MBZ6076813.1"/>
    </source>
</evidence>
<evidence type="ECO:0000313" key="3">
    <source>
        <dbReference type="Proteomes" id="UP000704176"/>
    </source>
</evidence>
<dbReference type="PANTHER" id="PTHR38342">
    <property type="entry name" value="SLR5037 PROTEIN"/>
    <property type="match status" value="1"/>
</dbReference>
<dbReference type="InterPro" id="IPR035923">
    <property type="entry name" value="TT1751-like_sf"/>
</dbReference>
<sequence length="133" mass="14655">MAENGLISIPSPVSVRETMDRLVALLESKGLTIFARIDHGANADRVEMDLRPTELLIFGNPRAGTPLMQDRQTIGIDLPFKALAWEDEEGRVWLTYNDPAWLAQRHALSAGANAAVEAIRAGMNQIADAFKDR</sequence>
<comment type="caution">
    <text evidence="2">The sequence shown here is derived from an EMBL/GenBank/DDBJ whole genome shotgun (WGS) entry which is preliminary data.</text>
</comment>
<dbReference type="InterPro" id="IPR005180">
    <property type="entry name" value="DUF302"/>
</dbReference>
<evidence type="ECO:0000259" key="1">
    <source>
        <dbReference type="Pfam" id="PF03625"/>
    </source>
</evidence>
<organism evidence="2 3">
    <name type="scientific">Microvirga puerhi</name>
    <dbReference type="NCBI Taxonomy" id="2876078"/>
    <lineage>
        <taxon>Bacteria</taxon>
        <taxon>Pseudomonadati</taxon>
        <taxon>Pseudomonadota</taxon>
        <taxon>Alphaproteobacteria</taxon>
        <taxon>Hyphomicrobiales</taxon>
        <taxon>Methylobacteriaceae</taxon>
        <taxon>Microvirga</taxon>
    </lineage>
</organism>
<keyword evidence="3" id="KW-1185">Reference proteome</keyword>
<proteinExistence type="predicted"/>
<feature type="domain" description="DUF302" evidence="1">
    <location>
        <begin position="37"/>
        <end position="99"/>
    </location>
</feature>
<reference evidence="2 3" key="1">
    <citation type="submission" date="2021-09" db="EMBL/GenBank/DDBJ databases">
        <title>The complete genome sequence of a new microorganism.</title>
        <authorList>
            <person name="Zi Z."/>
        </authorList>
    </citation>
    <scope>NUCLEOTIDE SEQUENCE [LARGE SCALE GENOMIC DNA]</scope>
    <source>
        <strain evidence="2 3">WGZ8</strain>
    </source>
</reference>
<dbReference type="Gene3D" id="3.30.310.70">
    <property type="entry name" value="TT1751-like domain"/>
    <property type="match status" value="1"/>
</dbReference>
<dbReference type="Pfam" id="PF03625">
    <property type="entry name" value="DUF302"/>
    <property type="match status" value="1"/>
</dbReference>
<accession>A0ABS7VMP3</accession>